<dbReference type="Pfam" id="PF00082">
    <property type="entry name" value="Peptidase_S8"/>
    <property type="match status" value="1"/>
</dbReference>
<comment type="cofactor">
    <cofactor evidence="1">
        <name>Ca(2+)</name>
        <dbReference type="ChEBI" id="CHEBI:29108"/>
    </cofactor>
</comment>
<dbReference type="SUPFAM" id="SSF54897">
    <property type="entry name" value="Protease propeptides/inhibitors"/>
    <property type="match status" value="1"/>
</dbReference>
<evidence type="ECO:0000259" key="9">
    <source>
        <dbReference type="PROSITE" id="PS51695"/>
    </source>
</evidence>
<dbReference type="Gene3D" id="3.40.50.200">
    <property type="entry name" value="Peptidase S8/S53 domain"/>
    <property type="match status" value="1"/>
</dbReference>
<dbReference type="RefSeq" id="WP_129892435.1">
    <property type="nucleotide sequence ID" value="NZ_CP035758.1"/>
</dbReference>
<keyword evidence="3" id="KW-0479">Metal-binding</keyword>
<dbReference type="CDD" id="cd11377">
    <property type="entry name" value="Pro-peptidase_S53"/>
    <property type="match status" value="1"/>
</dbReference>
<dbReference type="Pfam" id="PF09286">
    <property type="entry name" value="Pro-kuma_activ"/>
    <property type="match status" value="1"/>
</dbReference>
<keyword evidence="5" id="KW-0720">Serine protease</keyword>
<dbReference type="OrthoDB" id="144629at2"/>
<name>A0A4P6K024_KTERU</name>
<keyword evidence="7" id="KW-0865">Zymogen</keyword>
<evidence type="ECO:0000256" key="7">
    <source>
        <dbReference type="ARBA" id="ARBA00023145"/>
    </source>
</evidence>
<evidence type="ECO:0000256" key="6">
    <source>
        <dbReference type="ARBA" id="ARBA00022837"/>
    </source>
</evidence>
<dbReference type="GO" id="GO:0008240">
    <property type="term" value="F:tripeptidyl-peptidase activity"/>
    <property type="evidence" value="ECO:0007669"/>
    <property type="project" value="TreeGrafter"/>
</dbReference>
<keyword evidence="8" id="KW-0812">Transmembrane</keyword>
<keyword evidence="6" id="KW-0106">Calcium</keyword>
<evidence type="ECO:0000256" key="2">
    <source>
        <dbReference type="ARBA" id="ARBA00022670"/>
    </source>
</evidence>
<dbReference type="PROSITE" id="PS51695">
    <property type="entry name" value="SEDOLISIN"/>
    <property type="match status" value="1"/>
</dbReference>
<dbReference type="SMART" id="SM00944">
    <property type="entry name" value="Pro-kuma_activ"/>
    <property type="match status" value="1"/>
</dbReference>
<dbReference type="InterPro" id="IPR015366">
    <property type="entry name" value="S53_propep"/>
</dbReference>
<keyword evidence="8" id="KW-0472">Membrane</keyword>
<dbReference type="EMBL" id="CP035758">
    <property type="protein sequence ID" value="QBD81374.1"/>
    <property type="molecule type" value="Genomic_DNA"/>
</dbReference>
<dbReference type="InterPro" id="IPR036852">
    <property type="entry name" value="Peptidase_S8/S53_dom_sf"/>
</dbReference>
<evidence type="ECO:0000313" key="10">
    <source>
        <dbReference type="EMBL" id="QBD81374.1"/>
    </source>
</evidence>
<protein>
    <submittedName>
        <fullName evidence="10">Peptidase S53</fullName>
    </submittedName>
</protein>
<evidence type="ECO:0000256" key="5">
    <source>
        <dbReference type="ARBA" id="ARBA00022825"/>
    </source>
</evidence>
<evidence type="ECO:0000313" key="11">
    <source>
        <dbReference type="Proteomes" id="UP000290365"/>
    </source>
</evidence>
<dbReference type="InterPro" id="IPR050819">
    <property type="entry name" value="Tripeptidyl-peptidase_I"/>
</dbReference>
<keyword evidence="8" id="KW-1133">Transmembrane helix</keyword>
<dbReference type="InterPro" id="IPR036698">
    <property type="entry name" value="TM1070-like_sf"/>
</dbReference>
<dbReference type="GO" id="GO:0006508">
    <property type="term" value="P:proteolysis"/>
    <property type="evidence" value="ECO:0007669"/>
    <property type="project" value="UniProtKB-KW"/>
</dbReference>
<proteinExistence type="predicted"/>
<feature type="domain" description="Peptidase S53" evidence="9">
    <location>
        <begin position="237"/>
        <end position="623"/>
    </location>
</feature>
<dbReference type="AlphaFoldDB" id="A0A4P6K024"/>
<evidence type="ECO:0000256" key="3">
    <source>
        <dbReference type="ARBA" id="ARBA00022723"/>
    </source>
</evidence>
<organism evidence="10 11">
    <name type="scientific">Ktedonosporobacter rubrisoli</name>
    <dbReference type="NCBI Taxonomy" id="2509675"/>
    <lineage>
        <taxon>Bacteria</taxon>
        <taxon>Bacillati</taxon>
        <taxon>Chloroflexota</taxon>
        <taxon>Ktedonobacteria</taxon>
        <taxon>Ktedonobacterales</taxon>
        <taxon>Ktedonosporobacteraceae</taxon>
        <taxon>Ktedonosporobacter</taxon>
    </lineage>
</organism>
<dbReference type="PANTHER" id="PTHR14218:SF15">
    <property type="entry name" value="TRIPEPTIDYL-PEPTIDASE 1"/>
    <property type="match status" value="1"/>
</dbReference>
<feature type="transmembrane region" description="Helical" evidence="8">
    <location>
        <begin position="21"/>
        <end position="44"/>
    </location>
</feature>
<accession>A0A4P6K024</accession>
<dbReference type="InterPro" id="IPR030400">
    <property type="entry name" value="Sedolisin_dom"/>
</dbReference>
<dbReference type="Proteomes" id="UP000290365">
    <property type="component" value="Chromosome"/>
</dbReference>
<keyword evidence="4" id="KW-0378">Hydrolase</keyword>
<evidence type="ECO:0000256" key="4">
    <source>
        <dbReference type="ARBA" id="ARBA00022801"/>
    </source>
</evidence>
<keyword evidence="2" id="KW-0645">Protease</keyword>
<dbReference type="PANTHER" id="PTHR14218">
    <property type="entry name" value="PROTEASE S8 TRIPEPTIDYL PEPTIDASE I CLN2"/>
    <property type="match status" value="1"/>
</dbReference>
<dbReference type="Gene3D" id="2.60.290.11">
    <property type="entry name" value="TM1070-like"/>
    <property type="match status" value="1"/>
</dbReference>
<reference evidence="10 11" key="1">
    <citation type="submission" date="2019-01" db="EMBL/GenBank/DDBJ databases">
        <title>Ktedonosporobacter rubrisoli SCAWS-G2.</title>
        <authorList>
            <person name="Huang Y."/>
            <person name="Yan B."/>
        </authorList>
    </citation>
    <scope>NUCLEOTIDE SEQUENCE [LARGE SCALE GENOMIC DNA]</scope>
    <source>
        <strain evidence="10 11">SCAWS-G2</strain>
    </source>
</reference>
<dbReference type="SUPFAM" id="SSF52743">
    <property type="entry name" value="Subtilisin-like"/>
    <property type="match status" value="1"/>
</dbReference>
<dbReference type="KEGG" id="kbs:EPA93_37530"/>
<dbReference type="GO" id="GO:0004252">
    <property type="term" value="F:serine-type endopeptidase activity"/>
    <property type="evidence" value="ECO:0007669"/>
    <property type="project" value="InterPro"/>
</dbReference>
<evidence type="ECO:0000256" key="1">
    <source>
        <dbReference type="ARBA" id="ARBA00001913"/>
    </source>
</evidence>
<evidence type="ECO:0000256" key="8">
    <source>
        <dbReference type="SAM" id="Phobius"/>
    </source>
</evidence>
<sequence>MPFCSWGRAGDGTRKSRRYGPIAAIVLPLLALTLIVGIATLQLFHFTHVQASGPKVITGTLTPLLSHSQLQGSADPTQRITLALGLRPTNPSALTSYAQDVVHPGSARYHHFLSAAQFTQLFAPSETDYVALSQYFKATGFSVTHTYNHRLLLTVSGTVAQAEQDFHININTYKAPDGHTYYANMEDPSLPEPFAEQVQSISGLNNATRWQHVSSARRSVDMAALQSTACPTQGADHYTPDQIASAYNLRDFYQAGIQGQGQSVALFELSDFDSADLTAYAACFGHSHTPVQAITVGSTPAIFDSGSLEAELDAELVLSAAPQLSMLKIYKAANNPAGILAEWAQIVQDAVPIVSVSWGQCEQTSDPGMLQQENVLLKEAALQGQTILAASGDSGSAGCYFDNDKNPTALSALDPAAQPFVTSVGGTSLTLAGNAYGHETTWNSPPSALSIGGASGGGISHYWSAPDWQDAPGVRNKYTTGQPCHAPAGAICRETPDVALHTDISRGYIVYCGLIQAGCNKGNPWLVVGGTSAATPLWAAFVALANTFSLRQGGFNLGFINPLLYQIARDGAKYKASFHDVTTGNSDYGSKNHGLYPATEGYDLATGLGSYNAYALASNLVILAQQSTGARVAPTSSIWYFAGGSVGQGFQQYITLQNPDVTRAASVDVTYLFPNKDAVTVRHVVAKSSRTTVDVNQDLHIGAKAALQPVSAIVKVDANGPGIIAERPMYFSYQGVSSGTDIIGATAPATTYYFPVADTRQDEQSYNTYITLLNPGSTQSATAILTYYTGSCGLTGQPECPTQVVVIPPLHRGTGSPLDLHLHQRVAVSMISDQPLVAERTMYLKDSIPTAGGAISGAASTIGTTETARDWLFAEGYTGHNFQEYLVIANFSGNAAAASITLQYANGHTQKIAVTLPALGQYYFDVNQAKAQPNGTCDTTPCQPTDTVSAEVSADASIVAERMMYFRYGKQAYTGFTETIGEPAAAAHSVYAFAEGYTANSFQEYLTMYNPCAYSENVEVTLFANTLLIQRQVLLKAHSRQTVDVNSWLGPIVQAAGSLSSDPYATSMTVQALGNGARVVAERALYFNYLGSQGGTDVIGYGM</sequence>
<keyword evidence="11" id="KW-1185">Reference proteome</keyword>
<dbReference type="InterPro" id="IPR000209">
    <property type="entry name" value="Peptidase_S8/S53_dom"/>
</dbReference>
<dbReference type="GO" id="GO:0046872">
    <property type="term" value="F:metal ion binding"/>
    <property type="evidence" value="ECO:0007669"/>
    <property type="project" value="UniProtKB-KW"/>
</dbReference>
<dbReference type="CDD" id="cd04056">
    <property type="entry name" value="Peptidases_S53"/>
    <property type="match status" value="1"/>
</dbReference>
<gene>
    <name evidence="10" type="ORF">EPA93_37530</name>
</gene>